<dbReference type="InterPro" id="IPR008928">
    <property type="entry name" value="6-hairpin_glycosidase_sf"/>
</dbReference>
<comment type="similarity">
    <text evidence="3">Belongs to the glycosyl hydrolase 9 (cellulase E) family.</text>
</comment>
<keyword evidence="8" id="KW-0677">Repeat</keyword>
<dbReference type="SMART" id="SM00209">
    <property type="entry name" value="TSP1"/>
    <property type="match status" value="13"/>
</dbReference>
<dbReference type="PROSITE" id="PS50026">
    <property type="entry name" value="EGF_3"/>
    <property type="match status" value="1"/>
</dbReference>
<keyword evidence="10" id="KW-1015">Disulfide bond</keyword>
<dbReference type="GO" id="GO:0008810">
    <property type="term" value="F:cellulase activity"/>
    <property type="evidence" value="ECO:0007669"/>
    <property type="project" value="UniProtKB-EC"/>
</dbReference>
<dbReference type="InterPro" id="IPR000152">
    <property type="entry name" value="EGF-type_Asp/Asn_hydroxyl_site"/>
</dbReference>
<dbReference type="Pfam" id="PF00090">
    <property type="entry name" value="TSP_1"/>
    <property type="match status" value="12"/>
</dbReference>
<evidence type="ECO:0000256" key="1">
    <source>
        <dbReference type="ARBA" id="ARBA00000966"/>
    </source>
</evidence>
<keyword evidence="14" id="KW-1133">Transmembrane helix</keyword>
<dbReference type="PROSITE" id="PS50092">
    <property type="entry name" value="TSP1"/>
    <property type="match status" value="12"/>
</dbReference>
<dbReference type="Gene3D" id="2.10.25.10">
    <property type="entry name" value="Laminin"/>
    <property type="match status" value="2"/>
</dbReference>
<evidence type="ECO:0000256" key="2">
    <source>
        <dbReference type="ARBA" id="ARBA00004613"/>
    </source>
</evidence>
<evidence type="ECO:0000256" key="8">
    <source>
        <dbReference type="ARBA" id="ARBA00022737"/>
    </source>
</evidence>
<dbReference type="InterPro" id="IPR001701">
    <property type="entry name" value="Glyco_hydro_9"/>
</dbReference>
<evidence type="ECO:0000256" key="13">
    <source>
        <dbReference type="PROSITE-ProRule" id="PRU00076"/>
    </source>
</evidence>
<dbReference type="InterPro" id="IPR000742">
    <property type="entry name" value="EGF"/>
</dbReference>
<dbReference type="SUPFAM" id="SSF57184">
    <property type="entry name" value="Growth factor receptor domain"/>
    <property type="match status" value="1"/>
</dbReference>
<evidence type="ECO:0000256" key="10">
    <source>
        <dbReference type="ARBA" id="ARBA00023157"/>
    </source>
</evidence>
<evidence type="ECO:0000256" key="14">
    <source>
        <dbReference type="SAM" id="Phobius"/>
    </source>
</evidence>
<keyword evidence="9" id="KW-0136">Cellulose degradation</keyword>
<dbReference type="InterPro" id="IPR009030">
    <property type="entry name" value="Growth_fac_rcpt_cys_sf"/>
</dbReference>
<dbReference type="EMBL" id="FN654312">
    <property type="protein sequence ID" value="CBY31652.1"/>
    <property type="molecule type" value="Genomic_DNA"/>
</dbReference>
<dbReference type="InterPro" id="IPR012341">
    <property type="entry name" value="6hp_glycosidase-like_sf"/>
</dbReference>
<keyword evidence="14" id="KW-0812">Transmembrane</keyword>
<dbReference type="Pfam" id="PF07645">
    <property type="entry name" value="EGF_CA"/>
    <property type="match status" value="1"/>
</dbReference>
<dbReference type="SMART" id="SM00179">
    <property type="entry name" value="EGF_CA"/>
    <property type="match status" value="2"/>
</dbReference>
<dbReference type="InterPro" id="IPR018097">
    <property type="entry name" value="EGF_Ca-bd_CS"/>
</dbReference>
<dbReference type="PANTHER" id="PTHR22906:SF43">
    <property type="entry name" value="PROPERDIN"/>
    <property type="match status" value="1"/>
</dbReference>
<dbReference type="InterPro" id="IPR001881">
    <property type="entry name" value="EGF-like_Ca-bd_dom"/>
</dbReference>
<protein>
    <recommendedName>
        <fullName evidence="4">cellulase</fullName>
        <ecNumber evidence="4">3.2.1.4</ecNumber>
    </recommendedName>
</protein>
<organism evidence="16">
    <name type="scientific">Oikopleura dioica</name>
    <name type="common">Tunicate</name>
    <dbReference type="NCBI Taxonomy" id="34765"/>
    <lineage>
        <taxon>Eukaryota</taxon>
        <taxon>Metazoa</taxon>
        <taxon>Chordata</taxon>
        <taxon>Tunicata</taxon>
        <taxon>Appendicularia</taxon>
        <taxon>Copelata</taxon>
        <taxon>Oikopleuridae</taxon>
        <taxon>Oikopleura</taxon>
    </lineage>
</organism>
<feature type="non-terminal residue" evidence="16">
    <location>
        <position position="1"/>
    </location>
</feature>
<dbReference type="EC" id="3.2.1.4" evidence="4"/>
<comment type="subcellular location">
    <subcellularLocation>
        <location evidence="2">Secreted</location>
    </subcellularLocation>
</comment>
<reference evidence="16" key="1">
    <citation type="journal article" date="2010" name="Science">
        <title>Plasticity of animal genome architecture unmasked by rapid evolution of a pelagic tunicate.</title>
        <authorList>
            <person name="Denoeud F."/>
            <person name="Henriet S."/>
            <person name="Mungpakdee S."/>
            <person name="Aury J.M."/>
            <person name="Da Silva C."/>
            <person name="Brinkmann H."/>
            <person name="Mikhaleva J."/>
            <person name="Olsen L.C."/>
            <person name="Jubin C."/>
            <person name="Canestro C."/>
            <person name="Bouquet J.M."/>
            <person name="Danks G."/>
            <person name="Poulain J."/>
            <person name="Campsteijn C."/>
            <person name="Adamski M."/>
            <person name="Cross I."/>
            <person name="Yadetie F."/>
            <person name="Muffato M."/>
            <person name="Louis A."/>
            <person name="Butcher S."/>
            <person name="Tsagkogeorga G."/>
            <person name="Konrad A."/>
            <person name="Singh S."/>
            <person name="Jensen M.F."/>
            <person name="Cong E.H."/>
            <person name="Eikeseth-Otteraa H."/>
            <person name="Noel B."/>
            <person name="Anthouard V."/>
            <person name="Porcel B.M."/>
            <person name="Kachouri-Lafond R."/>
            <person name="Nishino A."/>
            <person name="Ugolini M."/>
            <person name="Chourrout P."/>
            <person name="Nishida H."/>
            <person name="Aasland R."/>
            <person name="Huzurbazar S."/>
            <person name="Westhof E."/>
            <person name="Delsuc F."/>
            <person name="Lehrach H."/>
            <person name="Reinhardt R."/>
            <person name="Weissenbach J."/>
            <person name="Roy S.W."/>
            <person name="Artiguenave F."/>
            <person name="Postlethwait J.H."/>
            <person name="Manak J.R."/>
            <person name="Thompson E.M."/>
            <person name="Jaillon O."/>
            <person name="Du Pasquier L."/>
            <person name="Boudinot P."/>
            <person name="Liberles D.A."/>
            <person name="Volff J.N."/>
            <person name="Philippe H."/>
            <person name="Lenhard B."/>
            <person name="Roest Crollius H."/>
            <person name="Wincker P."/>
            <person name="Chourrout D."/>
        </authorList>
    </citation>
    <scope>NUCLEOTIDE SEQUENCE [LARGE SCALE GENOMIC DNA]</scope>
</reference>
<dbReference type="FunFam" id="2.10.25.10:FF:000038">
    <property type="entry name" value="Fibrillin 2"/>
    <property type="match status" value="1"/>
</dbReference>
<evidence type="ECO:0000256" key="6">
    <source>
        <dbReference type="ARBA" id="ARBA00022536"/>
    </source>
</evidence>
<evidence type="ECO:0000259" key="15">
    <source>
        <dbReference type="PROSITE" id="PS50026"/>
    </source>
</evidence>
<dbReference type="PANTHER" id="PTHR22906">
    <property type="entry name" value="PROPERDIN"/>
    <property type="match status" value="1"/>
</dbReference>
<evidence type="ECO:0000313" key="16">
    <source>
        <dbReference type="EMBL" id="CBY31652.1"/>
    </source>
</evidence>
<dbReference type="InterPro" id="IPR036383">
    <property type="entry name" value="TSP1_rpt_sf"/>
</dbReference>
<dbReference type="Gene3D" id="1.50.10.10">
    <property type="match status" value="1"/>
</dbReference>
<dbReference type="Proteomes" id="UP000011014">
    <property type="component" value="Unassembled WGS sequence"/>
</dbReference>
<dbReference type="PROSITE" id="PS00010">
    <property type="entry name" value="ASX_HYDROXYL"/>
    <property type="match status" value="1"/>
</dbReference>
<dbReference type="Pfam" id="PF00759">
    <property type="entry name" value="Glyco_hydro_9"/>
    <property type="match status" value="1"/>
</dbReference>
<evidence type="ECO:0000256" key="3">
    <source>
        <dbReference type="ARBA" id="ARBA00007072"/>
    </source>
</evidence>
<keyword evidence="6 13" id="KW-0245">EGF-like domain</keyword>
<dbReference type="CDD" id="cd00054">
    <property type="entry name" value="EGF_CA"/>
    <property type="match status" value="1"/>
</dbReference>
<gene>
    <name evidence="16" type="ORF">GSOID_T00025569001</name>
</gene>
<feature type="domain" description="EGF-like" evidence="15">
    <location>
        <begin position="1469"/>
        <end position="1507"/>
    </location>
</feature>
<dbReference type="GO" id="GO:0005509">
    <property type="term" value="F:calcium ion binding"/>
    <property type="evidence" value="ECO:0007669"/>
    <property type="project" value="InterPro"/>
</dbReference>
<keyword evidence="11" id="KW-0119">Carbohydrate metabolism</keyword>
<dbReference type="InterPro" id="IPR000884">
    <property type="entry name" value="TSP1_rpt"/>
</dbReference>
<comment type="catalytic activity">
    <reaction evidence="1">
        <text>Endohydrolysis of (1-&gt;4)-beta-D-glucosidic linkages in cellulose, lichenin and cereal beta-D-glucans.</text>
        <dbReference type="EC" id="3.2.1.4"/>
    </reaction>
</comment>
<dbReference type="PROSITE" id="PS01186">
    <property type="entry name" value="EGF_2"/>
    <property type="match status" value="1"/>
</dbReference>
<comment type="caution">
    <text evidence="13">Lacks conserved residue(s) required for the propagation of feature annotation.</text>
</comment>
<sequence length="1935" mass="217378">ERSVVMTRSSFENPGYLHDAIPELKTYYKSWHIADEHVYAALWVHKAAVALENSTVEEEMKELAFSWEERAINGDVEYNTIWWEGESFNWDSKHPAIHFLFSNLFSHDPSRERFDKFKNSIFRRERTEKGFIWISKWGSTRHNANAMFLLLLDAKYQEDFGLFQEVKSQIYYILDGPMIDGQKGSYLIGYGDKYPTEPHHRGSSCNGADDFCVENNSTDALWTLFGALVGGADSVTDIFLNDRKNWITNEVALDYNAGFQSTLAGLIELEGKITTTTTTTTTSTTTSTTTQPRPTQELGFQTLTFVSYGKRFDEVQDLEKRTLEEGNYFRTFISDFSNDYTNPWPLDRFEKVEKTEMRWCFKLFGERLIVGHKNGVDIHDGSESKWTSLTDGLILDPLEFFDETDVDQEYLDYVGVESFFPKVDWAYLTKDLQKSLSCEIHLRKIFFCGLHEGKTCVVFNEDLEFETFFETKINRDGAALVSYDNQLLIVGGQKELKTLGDRGVIATRRKRQAGMQSFLTGLSTFLGTKKADRQNAPLTEIRNLYGDVEIISFSGNAINNRTITFGPDLPSQFQPSAPHDAVTVFNDVIYIVAKTHNIDDPLRYETHLLSIENLSIDTSWKTYQTLFLEKRENMTMIPYQGKLLILGGSYIKPFNTLAPPSPPSNEIIIFDDKTNVPMKIDTETQAKLFAGSYGVIRYPPGNFGEWNAWNECSVSCGGGMISRERPFECGNKPLETLPCNTQECPFWSNWLDWTACSSSCGFTGTQTRTRRCKQGDVEKCNLQPCAKWALWSPWESCSATCGKESTKSRNRVCRFGEVGEAENCPSEDATETVACDLDDCPYLGEWGSWSDCSKTCGSGEMTRKKPCFNGIIGQVGCESANATEHIPCATHYCPIFWGEWSEYSECSHSCSKGVRVKSRVCQNELIDVTCPGSKNETQECFEGYCSGGSFSPEWASWGEWGECSTTCGPGLKSRRRTCTGDIVGSVSCPYDDEQQTGKCEIHGCPQWSLWNSWQPCDLDCEDPEVTSRFLTGSRTRRRDCVECPMDTFVSFWGSWMEWTKCSKTCDLGERVRYRPCTNANIGELKCPLQESMEKKECKINLCRGEWLDWGSWGKCSASCDNGVRSRTRNCKDKNKFGYPGCQKKAAIEMEKCSDQPCSYWNDWTTWSRCSSSCGGGVSTRMRNCDTDENIEINCAGNSLESKACFIPEEDFTWTWADWTNWSQCTLPCDDTFSRSFRTRTCISGSYETEECDLGYCARMTGWSVWSPCSASCGKGNLRTRKNYCDRIDLIELDICHHENCGYWSEWEPWSECTATCDAGERARQRSCVNGKKGDVGCPYDEETDLERCNNQACPKWSVWSSWSECETECGPSLSTKSRVCLGAPFGSDECPGLSEKIKPCESKCIASQKCEDNICVCNEGAGWILDTEAEKCVRPQPCLECHDNAVCNVDMATCHCNNGYEGDGYRCFDYNECALKLHNCDELAKCKNTEGGYECICPKGFESDVSGNACLDINECSRGIHNCHAPEDWAATGEETRVKYGLYSSTCTNIIGGFECECLAPEFYGNGTHCEQAAPSIMAAAVYQVGKKLLVEDNARRTIDIDTCGAIGGVIEVSVLLAGKPPFNIEVDTIANPYAVTALNNVIFDSPFEMKLRIEGITSEPTHVDDQIYLVNVSDYQYSTELKGGDLPIKANTTTQFQLRIGNRKCLQLSKFSKAKSVNADPLLYQKFIITIKKPSSSPIFGHIIKKLHLLSESFFQSDFRFLATETIGIRSLGNETSIDSVFVFESDDSATNAKSVAEITQDFIDIFTEYIIEEFALGKESVRAELVGEAASPSGIYLILLTAVFGVIIISASSFISFCTWPTNFTVLNESGRTEADSQSVVSFLSGPLVMLLEASVTSWVWVDYNSFGAEFLTKSDALGTALLIRKKFKIKFT</sequence>
<name>E4Y7Q2_OIKDI</name>
<accession>E4Y7Q2</accession>
<dbReference type="InterPro" id="IPR049883">
    <property type="entry name" value="NOTCH1_EGF-like"/>
</dbReference>
<dbReference type="PROSITE" id="PS01187">
    <property type="entry name" value="EGF_CA"/>
    <property type="match status" value="1"/>
</dbReference>
<evidence type="ECO:0000256" key="12">
    <source>
        <dbReference type="ARBA" id="ARBA00023326"/>
    </source>
</evidence>
<dbReference type="SUPFAM" id="SSF48208">
    <property type="entry name" value="Six-hairpin glycosidases"/>
    <property type="match status" value="1"/>
</dbReference>
<feature type="transmembrane region" description="Helical" evidence="14">
    <location>
        <begin position="1882"/>
        <end position="1904"/>
    </location>
</feature>
<evidence type="ECO:0000256" key="11">
    <source>
        <dbReference type="ARBA" id="ARBA00023277"/>
    </source>
</evidence>
<proteinExistence type="inferred from homology"/>
<dbReference type="SMART" id="SM00181">
    <property type="entry name" value="EGF"/>
    <property type="match status" value="3"/>
</dbReference>
<dbReference type="InterPro" id="IPR015915">
    <property type="entry name" value="Kelch-typ_b-propeller"/>
</dbReference>
<dbReference type="InterPro" id="IPR052065">
    <property type="entry name" value="Compl_asym_regulator"/>
</dbReference>
<feature type="transmembrane region" description="Helical" evidence="14">
    <location>
        <begin position="1837"/>
        <end position="1862"/>
    </location>
</feature>
<keyword evidence="12" id="KW-0624">Polysaccharide degradation</keyword>
<dbReference type="GO" id="GO:0030245">
    <property type="term" value="P:cellulose catabolic process"/>
    <property type="evidence" value="ECO:0007669"/>
    <property type="project" value="UniProtKB-KW"/>
</dbReference>
<keyword evidence="14" id="KW-0472">Membrane</keyword>
<keyword evidence="7" id="KW-0732">Signal</keyword>
<evidence type="ECO:0000256" key="7">
    <source>
        <dbReference type="ARBA" id="ARBA00022729"/>
    </source>
</evidence>
<dbReference type="SUPFAM" id="SSF117281">
    <property type="entry name" value="Kelch motif"/>
    <property type="match status" value="1"/>
</dbReference>
<keyword evidence="5" id="KW-0964">Secreted</keyword>
<evidence type="ECO:0000256" key="4">
    <source>
        <dbReference type="ARBA" id="ARBA00012601"/>
    </source>
</evidence>
<evidence type="ECO:0000256" key="9">
    <source>
        <dbReference type="ARBA" id="ARBA00023001"/>
    </source>
</evidence>
<evidence type="ECO:0000256" key="5">
    <source>
        <dbReference type="ARBA" id="ARBA00022525"/>
    </source>
</evidence>
<dbReference type="Gene3D" id="2.20.100.10">
    <property type="entry name" value="Thrombospondin type-1 (TSP1) repeat"/>
    <property type="match status" value="11"/>
</dbReference>
<dbReference type="SUPFAM" id="SSF82895">
    <property type="entry name" value="TSP-1 type 1 repeat"/>
    <property type="match status" value="12"/>
</dbReference>